<keyword evidence="10" id="KW-0378">Hydrolase</keyword>
<keyword evidence="9 21" id="KW-0812">Transmembrane</keyword>
<dbReference type="NCBIfam" id="TIGR02074">
    <property type="entry name" value="PBP_1a_fam"/>
    <property type="match status" value="1"/>
</dbReference>
<feature type="transmembrane region" description="Helical" evidence="21">
    <location>
        <begin position="7"/>
        <end position="30"/>
    </location>
</feature>
<dbReference type="FunFam" id="1.10.3810.10:FF:000003">
    <property type="entry name" value="Penicillin-binding protein 1a"/>
    <property type="match status" value="1"/>
</dbReference>
<dbReference type="GO" id="GO:0030288">
    <property type="term" value="C:outer membrane-bounded periplasmic space"/>
    <property type="evidence" value="ECO:0007669"/>
    <property type="project" value="TreeGrafter"/>
</dbReference>
<evidence type="ECO:0000259" key="23">
    <source>
        <dbReference type="Pfam" id="PF00912"/>
    </source>
</evidence>
<evidence type="ECO:0000256" key="15">
    <source>
        <dbReference type="ARBA" id="ARBA00023268"/>
    </source>
</evidence>
<dbReference type="GO" id="GO:0071555">
    <property type="term" value="P:cell wall organization"/>
    <property type="evidence" value="ECO:0007669"/>
    <property type="project" value="UniProtKB-KW"/>
</dbReference>
<dbReference type="EMBL" id="AP014945">
    <property type="protein sequence ID" value="BAU23502.1"/>
    <property type="molecule type" value="Genomic_DNA"/>
</dbReference>
<dbReference type="GO" id="GO:0008360">
    <property type="term" value="P:regulation of cell shape"/>
    <property type="evidence" value="ECO:0007669"/>
    <property type="project" value="UniProtKB-KW"/>
</dbReference>
<keyword evidence="8" id="KW-0808">Transferase</keyword>
<evidence type="ECO:0000256" key="10">
    <source>
        <dbReference type="ARBA" id="ARBA00022801"/>
    </source>
</evidence>
<keyword evidence="5" id="KW-0121">Carboxypeptidase</keyword>
<dbReference type="InterPro" id="IPR036950">
    <property type="entry name" value="PBP_transglycosylase"/>
</dbReference>
<sequence>MNSTLKIIGLFFLIFILFLSTLVLILFLYLKISLPSISKLKSYRPKQVNLIVDRNDKIIGYLGEERRIFVPLKKIPPHVVRAFLAAEDANFYKHKGIDFFSLLRALFKNVISGKIVQGGSTITQQVAKSLLLSPERTFSRKFKEMILAWQMEKYLTKDEILTLYLNHIYLGEGAYGVEAAALTYFNKHVWELDLLEAATLAGLPPGPSRFSPVDNPQAALQRRNYVLRRMAEVGFISEGLANQLVTKPLLVNPKNVNIPAHSAYFIDLVKAEIEKLLPKEALEQGGYRIKTTLDLEWQKKGYENLINALRGLSKKDPPEVAAVCLANADGGVRFLLGGRNYLESTYNRAILGKRQAGSAFKPFIWAEALEKGVLNPNAILPDEPITLPGADAGKDWSPGNYDGKYMGPVSLKEALAHSRNTVAVRIALLLGIDRLTDLVRRLELKFPLPINLSIALGTYEVSPLELTSAFSVFPTLGQKVTPRFVETIYDQIFDGKVIYQSEPQSKEVFSPQTASIMNDFLQEVVRAGTGRCAVALRVPVGGKTGTTQEYKDAWFVGFTADYTCGVWVGYDKGRTLGKGETGGKIACPLWLSLMQGTSHTPKPLPFYIPPQDVTNSTSPSSEISPQ</sequence>
<dbReference type="PANTHER" id="PTHR32282">
    <property type="entry name" value="BINDING PROTEIN TRANSPEPTIDASE, PUTATIVE-RELATED"/>
    <property type="match status" value="1"/>
</dbReference>
<reference evidence="25" key="2">
    <citation type="journal article" date="2016" name="Int. J. Syst. Evol. Microbiol.">
        <title>Caldimicrobium thiodismutans sp. nov., a sulfur-disproportionating bacterium isolated from a hot spring.</title>
        <authorList>
            <person name="Kojima H."/>
            <person name="Umezawa K."/>
            <person name="Fukui M."/>
        </authorList>
    </citation>
    <scope>NUCLEOTIDE SEQUENCE [LARGE SCALE GENOMIC DNA]</scope>
    <source>
        <strain evidence="25">TF1</strain>
    </source>
</reference>
<evidence type="ECO:0000256" key="17">
    <source>
        <dbReference type="ARBA" id="ARBA00044770"/>
    </source>
</evidence>
<dbReference type="AlphaFoldDB" id="A0A0U5AXW3"/>
<evidence type="ECO:0000256" key="5">
    <source>
        <dbReference type="ARBA" id="ARBA00022645"/>
    </source>
</evidence>
<name>A0A0U5AXW3_9BACT</name>
<comment type="subcellular location">
    <subcellularLocation>
        <location evidence="1">Membrane</location>
    </subcellularLocation>
</comment>
<evidence type="ECO:0000256" key="4">
    <source>
        <dbReference type="ARBA" id="ARBA00007739"/>
    </source>
</evidence>
<evidence type="ECO:0000256" key="1">
    <source>
        <dbReference type="ARBA" id="ARBA00004370"/>
    </source>
</evidence>
<keyword evidence="25" id="KW-1185">Reference proteome</keyword>
<evidence type="ECO:0000256" key="7">
    <source>
        <dbReference type="ARBA" id="ARBA00022676"/>
    </source>
</evidence>
<keyword evidence="12" id="KW-0573">Peptidoglycan synthesis</keyword>
<keyword evidence="16" id="KW-0961">Cell wall biogenesis/degradation</keyword>
<evidence type="ECO:0000313" key="25">
    <source>
        <dbReference type="Proteomes" id="UP000068196"/>
    </source>
</evidence>
<protein>
    <recommendedName>
        <fullName evidence="17">peptidoglycan glycosyltransferase</fullName>
        <ecNumber evidence="17">2.4.99.28</ecNumber>
    </recommendedName>
</protein>
<dbReference type="GO" id="GO:0006508">
    <property type="term" value="P:proteolysis"/>
    <property type="evidence" value="ECO:0007669"/>
    <property type="project" value="UniProtKB-KW"/>
</dbReference>
<keyword evidence="6" id="KW-0645">Protease</keyword>
<dbReference type="Gene3D" id="1.10.3810.10">
    <property type="entry name" value="Biosynthetic peptidoglycan transglycosylase-like"/>
    <property type="match status" value="1"/>
</dbReference>
<evidence type="ECO:0000256" key="14">
    <source>
        <dbReference type="ARBA" id="ARBA00023136"/>
    </source>
</evidence>
<comment type="pathway">
    <text evidence="2">Cell wall biogenesis; peptidoglycan biosynthesis.</text>
</comment>
<evidence type="ECO:0000256" key="19">
    <source>
        <dbReference type="ARBA" id="ARBA00060592"/>
    </source>
</evidence>
<dbReference type="GO" id="GO:0008658">
    <property type="term" value="F:penicillin binding"/>
    <property type="evidence" value="ECO:0007669"/>
    <property type="project" value="InterPro"/>
</dbReference>
<keyword evidence="13 21" id="KW-1133">Transmembrane helix</keyword>
<accession>A0A0U5AXW3</accession>
<dbReference type="InterPro" id="IPR012338">
    <property type="entry name" value="Beta-lactam/transpept-like"/>
</dbReference>
<dbReference type="GO" id="GO:0004180">
    <property type="term" value="F:carboxypeptidase activity"/>
    <property type="evidence" value="ECO:0007669"/>
    <property type="project" value="UniProtKB-KW"/>
</dbReference>
<evidence type="ECO:0000313" key="24">
    <source>
        <dbReference type="EMBL" id="BAU23502.1"/>
    </source>
</evidence>
<comment type="pathway">
    <text evidence="19">Glycan biosynthesis.</text>
</comment>
<dbReference type="InterPro" id="IPR050396">
    <property type="entry name" value="Glycosyltr_51/Transpeptidase"/>
</dbReference>
<comment type="similarity">
    <text evidence="3">In the C-terminal section; belongs to the transpeptidase family.</text>
</comment>
<comment type="similarity">
    <text evidence="4">In the N-terminal section; belongs to the glycosyltransferase 51 family.</text>
</comment>
<dbReference type="Gene3D" id="3.40.710.10">
    <property type="entry name" value="DD-peptidase/beta-lactamase superfamily"/>
    <property type="match status" value="1"/>
</dbReference>
<evidence type="ECO:0000256" key="2">
    <source>
        <dbReference type="ARBA" id="ARBA00004752"/>
    </source>
</evidence>
<dbReference type="GO" id="GO:0008955">
    <property type="term" value="F:peptidoglycan glycosyltransferase activity"/>
    <property type="evidence" value="ECO:0007669"/>
    <property type="project" value="UniProtKB-EC"/>
</dbReference>
<dbReference type="SUPFAM" id="SSF53955">
    <property type="entry name" value="Lysozyme-like"/>
    <property type="match status" value="1"/>
</dbReference>
<reference evidence="24 25" key="1">
    <citation type="journal article" date="2016" name="Int. J. Syst. Evol. Microbiol.">
        <title>Caldimicrobium thiodismutans sp. nov., a sulfur-disproportionating bacterium isolated from a hot spring, and emended description of the genus Caldimicrobium.</title>
        <authorList>
            <person name="Kojima H."/>
            <person name="Umezawa K."/>
            <person name="Fukui M."/>
        </authorList>
    </citation>
    <scope>NUCLEOTIDE SEQUENCE [LARGE SCALE GENOMIC DNA]</scope>
    <source>
        <strain evidence="24 25">TF1</strain>
    </source>
</reference>
<evidence type="ECO:0000256" key="6">
    <source>
        <dbReference type="ARBA" id="ARBA00022670"/>
    </source>
</evidence>
<organism evidence="24 25">
    <name type="scientific">Caldimicrobium thiodismutans</name>
    <dbReference type="NCBI Taxonomy" id="1653476"/>
    <lineage>
        <taxon>Bacteria</taxon>
        <taxon>Pseudomonadati</taxon>
        <taxon>Thermodesulfobacteriota</taxon>
        <taxon>Thermodesulfobacteria</taxon>
        <taxon>Thermodesulfobacteriales</taxon>
        <taxon>Thermodesulfobacteriaceae</taxon>
        <taxon>Caldimicrobium</taxon>
    </lineage>
</organism>
<dbReference type="OrthoDB" id="9766909at2"/>
<dbReference type="RefSeq" id="WP_068514551.1">
    <property type="nucleotide sequence ID" value="NZ_AP014945.1"/>
</dbReference>
<feature type="compositionally biased region" description="Polar residues" evidence="20">
    <location>
        <begin position="612"/>
        <end position="626"/>
    </location>
</feature>
<keyword evidence="15" id="KW-0511">Multifunctional enzyme</keyword>
<dbReference type="SUPFAM" id="SSF56601">
    <property type="entry name" value="beta-lactamase/transpeptidase-like"/>
    <property type="match status" value="1"/>
</dbReference>
<dbReference type="PATRIC" id="fig|1653476.3.peg.1170"/>
<dbReference type="GO" id="GO:0009252">
    <property type="term" value="P:peptidoglycan biosynthetic process"/>
    <property type="evidence" value="ECO:0007669"/>
    <property type="project" value="UniProtKB-KW"/>
</dbReference>
<evidence type="ECO:0000256" key="20">
    <source>
        <dbReference type="SAM" id="MobiDB-lite"/>
    </source>
</evidence>
<keyword evidence="7" id="KW-0328">Glycosyltransferase</keyword>
<dbReference type="PANTHER" id="PTHR32282:SF27">
    <property type="entry name" value="PENICILLIN-BINDING PROTEIN 1A"/>
    <property type="match status" value="1"/>
</dbReference>
<feature type="domain" description="Glycosyl transferase family 51" evidence="23">
    <location>
        <begin position="57"/>
        <end position="230"/>
    </location>
</feature>
<feature type="region of interest" description="Disordered" evidence="20">
    <location>
        <begin position="604"/>
        <end position="626"/>
    </location>
</feature>
<evidence type="ECO:0000256" key="8">
    <source>
        <dbReference type="ARBA" id="ARBA00022679"/>
    </source>
</evidence>
<dbReference type="KEGG" id="cthi:THC_1128"/>
<evidence type="ECO:0000256" key="16">
    <source>
        <dbReference type="ARBA" id="ARBA00023316"/>
    </source>
</evidence>
<dbReference type="EC" id="2.4.99.28" evidence="17"/>
<proteinExistence type="inferred from homology"/>
<keyword evidence="14 21" id="KW-0472">Membrane</keyword>
<dbReference type="Pfam" id="PF00912">
    <property type="entry name" value="Transgly"/>
    <property type="match status" value="1"/>
</dbReference>
<dbReference type="STRING" id="1653476.THC_1128"/>
<evidence type="ECO:0000256" key="18">
    <source>
        <dbReference type="ARBA" id="ARBA00049902"/>
    </source>
</evidence>
<dbReference type="Pfam" id="PF00905">
    <property type="entry name" value="Transpeptidase"/>
    <property type="match status" value="1"/>
</dbReference>
<evidence type="ECO:0000256" key="3">
    <source>
        <dbReference type="ARBA" id="ARBA00007090"/>
    </source>
</evidence>
<keyword evidence="11" id="KW-0133">Cell shape</keyword>
<evidence type="ECO:0000256" key="12">
    <source>
        <dbReference type="ARBA" id="ARBA00022984"/>
    </source>
</evidence>
<evidence type="ECO:0000259" key="22">
    <source>
        <dbReference type="Pfam" id="PF00905"/>
    </source>
</evidence>
<dbReference type="Proteomes" id="UP000068196">
    <property type="component" value="Chromosome"/>
</dbReference>
<comment type="catalytic activity">
    <reaction evidence="18">
        <text>[GlcNAc-(1-&gt;4)-Mur2Ac(oyl-L-Ala-gamma-D-Glu-L-Lys-D-Ala-D-Ala)](n)-di-trans,octa-cis-undecaprenyl diphosphate + beta-D-GlcNAc-(1-&gt;4)-Mur2Ac(oyl-L-Ala-gamma-D-Glu-L-Lys-D-Ala-D-Ala)-di-trans,octa-cis-undecaprenyl diphosphate = [GlcNAc-(1-&gt;4)-Mur2Ac(oyl-L-Ala-gamma-D-Glu-L-Lys-D-Ala-D-Ala)](n+1)-di-trans,octa-cis-undecaprenyl diphosphate + di-trans,octa-cis-undecaprenyl diphosphate + H(+)</text>
        <dbReference type="Rhea" id="RHEA:23708"/>
        <dbReference type="Rhea" id="RHEA-COMP:9602"/>
        <dbReference type="Rhea" id="RHEA-COMP:9603"/>
        <dbReference type="ChEBI" id="CHEBI:15378"/>
        <dbReference type="ChEBI" id="CHEBI:58405"/>
        <dbReference type="ChEBI" id="CHEBI:60033"/>
        <dbReference type="ChEBI" id="CHEBI:78435"/>
        <dbReference type="EC" id="2.4.99.28"/>
    </reaction>
</comment>
<dbReference type="InterPro" id="IPR001460">
    <property type="entry name" value="PCN-bd_Tpept"/>
</dbReference>
<evidence type="ECO:0000256" key="11">
    <source>
        <dbReference type="ARBA" id="ARBA00022960"/>
    </source>
</evidence>
<dbReference type="InterPro" id="IPR023346">
    <property type="entry name" value="Lysozyme-like_dom_sf"/>
</dbReference>
<evidence type="ECO:0000256" key="9">
    <source>
        <dbReference type="ARBA" id="ARBA00022692"/>
    </source>
</evidence>
<feature type="domain" description="Penicillin-binding protein transpeptidase" evidence="22">
    <location>
        <begin position="321"/>
        <end position="568"/>
    </location>
</feature>
<evidence type="ECO:0000256" key="13">
    <source>
        <dbReference type="ARBA" id="ARBA00022989"/>
    </source>
</evidence>
<dbReference type="GO" id="GO:0016020">
    <property type="term" value="C:membrane"/>
    <property type="evidence" value="ECO:0007669"/>
    <property type="project" value="UniProtKB-SubCell"/>
</dbReference>
<dbReference type="InterPro" id="IPR001264">
    <property type="entry name" value="Glyco_trans_51"/>
</dbReference>
<evidence type="ECO:0000256" key="21">
    <source>
        <dbReference type="SAM" id="Phobius"/>
    </source>
</evidence>
<gene>
    <name evidence="24" type="ORF">THC_1128</name>
</gene>